<feature type="domain" description="PilZ" evidence="1">
    <location>
        <begin position="66"/>
        <end position="152"/>
    </location>
</feature>
<dbReference type="GO" id="GO:0035438">
    <property type="term" value="F:cyclic-di-GMP binding"/>
    <property type="evidence" value="ECO:0007669"/>
    <property type="project" value="InterPro"/>
</dbReference>
<evidence type="ECO:0000259" key="1">
    <source>
        <dbReference type="Pfam" id="PF07238"/>
    </source>
</evidence>
<dbReference type="KEGG" id="psel:GM415_03320"/>
<dbReference type="Pfam" id="PF07238">
    <property type="entry name" value="PilZ"/>
    <property type="match status" value="1"/>
</dbReference>
<keyword evidence="3" id="KW-1185">Reference proteome</keyword>
<organism evidence="2 3">
    <name type="scientific">Pseudodesulfovibrio cashew</name>
    <dbReference type="NCBI Taxonomy" id="2678688"/>
    <lineage>
        <taxon>Bacteria</taxon>
        <taxon>Pseudomonadati</taxon>
        <taxon>Thermodesulfobacteriota</taxon>
        <taxon>Desulfovibrionia</taxon>
        <taxon>Desulfovibrionales</taxon>
        <taxon>Desulfovibrionaceae</taxon>
    </lineage>
</organism>
<evidence type="ECO:0000313" key="3">
    <source>
        <dbReference type="Proteomes" id="UP000428328"/>
    </source>
</evidence>
<reference evidence="2 3" key="1">
    <citation type="submission" date="2019-11" db="EMBL/GenBank/DDBJ databases">
        <authorList>
            <person name="Zheng R.K."/>
            <person name="Sun C.M."/>
        </authorList>
    </citation>
    <scope>NUCLEOTIDE SEQUENCE [LARGE SCALE GENOMIC DNA]</scope>
    <source>
        <strain evidence="2 3">SRB007</strain>
    </source>
</reference>
<name>A0A6I6JF82_9BACT</name>
<dbReference type="AlphaFoldDB" id="A0A6I6JF82"/>
<gene>
    <name evidence="2" type="ORF">GM415_03320</name>
</gene>
<evidence type="ECO:0000313" key="2">
    <source>
        <dbReference type="EMBL" id="QGY39193.1"/>
    </source>
</evidence>
<dbReference type="EMBL" id="CP046400">
    <property type="protein sequence ID" value="QGY39193.1"/>
    <property type="molecule type" value="Genomic_DNA"/>
</dbReference>
<protein>
    <recommendedName>
        <fullName evidence="1">PilZ domain-containing protein</fullName>
    </recommendedName>
</protein>
<dbReference type="RefSeq" id="WP_158946418.1">
    <property type="nucleotide sequence ID" value="NZ_CP046400.1"/>
</dbReference>
<sequence length="179" mass="20299">MFTVPKGWADMSEMRRICFDISRDDEKSLEYLATEEGMDVPEYLRSLVSRYLFDLQVGAGSPDFSEKREFPRKQVSILGVSCVRFSDNEMRSYPVIVEDISEGGLRISFRSVDSVLAEKLAFADYFEVVFTVPETTHTVSFYCKRMWASSQTSLNLAGCFEGANDMSVDLVSRMIIEAA</sequence>
<dbReference type="InterPro" id="IPR009875">
    <property type="entry name" value="PilZ_domain"/>
</dbReference>
<dbReference type="Proteomes" id="UP000428328">
    <property type="component" value="Chromosome"/>
</dbReference>
<proteinExistence type="predicted"/>
<accession>A0A6I6JF82</accession>